<dbReference type="EMBL" id="KB095811">
    <property type="protein sequence ID" value="ESO12832.1"/>
    <property type="molecule type" value="Genomic_DNA"/>
</dbReference>
<reference evidence="3" key="1">
    <citation type="submission" date="2012-12" db="EMBL/GenBank/DDBJ databases">
        <authorList>
            <person name="Hellsten U."/>
            <person name="Grimwood J."/>
            <person name="Chapman J.A."/>
            <person name="Shapiro H."/>
            <person name="Aerts A."/>
            <person name="Otillar R.P."/>
            <person name="Terry A.Y."/>
            <person name="Boore J.L."/>
            <person name="Simakov O."/>
            <person name="Marletaz F."/>
            <person name="Cho S.-J."/>
            <person name="Edsinger-Gonzales E."/>
            <person name="Havlak P."/>
            <person name="Kuo D.-H."/>
            <person name="Larsson T."/>
            <person name="Lv J."/>
            <person name="Arendt D."/>
            <person name="Savage R."/>
            <person name="Osoegawa K."/>
            <person name="de Jong P."/>
            <person name="Lindberg D.R."/>
            <person name="Seaver E.C."/>
            <person name="Weisblat D.A."/>
            <person name="Putnam N.H."/>
            <person name="Grigoriev I.V."/>
            <person name="Rokhsar D.S."/>
        </authorList>
    </citation>
    <scope>NUCLEOTIDE SEQUENCE</scope>
</reference>
<dbReference type="HOGENOM" id="CLU_1733458_0_0_1"/>
<dbReference type="KEGG" id="hro:HELRODRAFT_159419"/>
<proteinExistence type="predicted"/>
<reference evidence="1 3" key="2">
    <citation type="journal article" date="2013" name="Nature">
        <title>Insights into bilaterian evolution from three spiralian genomes.</title>
        <authorList>
            <person name="Simakov O."/>
            <person name="Marletaz F."/>
            <person name="Cho S.J."/>
            <person name="Edsinger-Gonzales E."/>
            <person name="Havlak P."/>
            <person name="Hellsten U."/>
            <person name="Kuo D.H."/>
            <person name="Larsson T."/>
            <person name="Lv J."/>
            <person name="Arendt D."/>
            <person name="Savage R."/>
            <person name="Osoegawa K."/>
            <person name="de Jong P."/>
            <person name="Grimwood J."/>
            <person name="Chapman J.A."/>
            <person name="Shapiro H."/>
            <person name="Aerts A."/>
            <person name="Otillar R.P."/>
            <person name="Terry A.Y."/>
            <person name="Boore J.L."/>
            <person name="Grigoriev I.V."/>
            <person name="Lindberg D.R."/>
            <person name="Seaver E.C."/>
            <person name="Weisblat D.A."/>
            <person name="Putnam N.H."/>
            <person name="Rokhsar D.S."/>
        </authorList>
    </citation>
    <scope>NUCLEOTIDE SEQUENCE</scope>
</reference>
<evidence type="ECO:0000313" key="1">
    <source>
        <dbReference type="EMBL" id="ESO12832.1"/>
    </source>
</evidence>
<gene>
    <name evidence="2" type="primary">20198308</name>
    <name evidence="1" type="ORF">HELRODRAFT_159419</name>
</gene>
<sequence length="151" mass="18057">MPNYCDESMMKDRIQPCDVSRDWMKNAKQSMEEKLNMERVKNRQFRERHRLKDIVDKEYKILKNKFPKGFERILELMITEAMLKKPTRISTFFSVFLESLLLCRIRQEFGQIDGAEGPDLVGLKKKKLHDQMGDEHYEECSDDVKLNFAKF</sequence>
<dbReference type="RefSeq" id="XP_009009552.1">
    <property type="nucleotide sequence ID" value="XM_009011304.1"/>
</dbReference>
<evidence type="ECO:0000313" key="2">
    <source>
        <dbReference type="EnsemblMetazoa" id="HelroP159419"/>
    </source>
</evidence>
<dbReference type="EMBL" id="AMQM01000246">
    <property type="status" value="NOT_ANNOTATED_CDS"/>
    <property type="molecule type" value="Genomic_DNA"/>
</dbReference>
<dbReference type="GeneID" id="20198308"/>
<protein>
    <submittedName>
        <fullName evidence="1 2">Uncharacterized protein</fullName>
    </submittedName>
</protein>
<dbReference type="EnsemblMetazoa" id="HelroT159419">
    <property type="protein sequence ID" value="HelroP159419"/>
    <property type="gene ID" value="HelroG159419"/>
</dbReference>
<organism evidence="2 3">
    <name type="scientific">Helobdella robusta</name>
    <name type="common">Californian leech</name>
    <dbReference type="NCBI Taxonomy" id="6412"/>
    <lineage>
        <taxon>Eukaryota</taxon>
        <taxon>Metazoa</taxon>
        <taxon>Spiralia</taxon>
        <taxon>Lophotrochozoa</taxon>
        <taxon>Annelida</taxon>
        <taxon>Clitellata</taxon>
        <taxon>Hirudinea</taxon>
        <taxon>Rhynchobdellida</taxon>
        <taxon>Glossiphoniidae</taxon>
        <taxon>Helobdella</taxon>
    </lineage>
</organism>
<evidence type="ECO:0000313" key="3">
    <source>
        <dbReference type="Proteomes" id="UP000015101"/>
    </source>
</evidence>
<dbReference type="AlphaFoldDB" id="T1EP08"/>
<keyword evidence="3" id="KW-1185">Reference proteome</keyword>
<dbReference type="InParanoid" id="T1EP08"/>
<reference evidence="2" key="3">
    <citation type="submission" date="2015-06" db="UniProtKB">
        <authorList>
            <consortium name="EnsemblMetazoa"/>
        </authorList>
    </citation>
    <scope>IDENTIFICATION</scope>
</reference>
<dbReference type="Proteomes" id="UP000015101">
    <property type="component" value="Unassembled WGS sequence"/>
</dbReference>
<dbReference type="CTD" id="20198308"/>
<accession>T1EP08</accession>
<name>T1EP08_HELRO</name>